<organism evidence="8 9">
    <name type="scientific">Streptomyces netropsis</name>
    <name type="common">Streptoverticillium netropsis</name>
    <dbReference type="NCBI Taxonomy" id="55404"/>
    <lineage>
        <taxon>Bacteria</taxon>
        <taxon>Bacillati</taxon>
        <taxon>Actinomycetota</taxon>
        <taxon>Actinomycetes</taxon>
        <taxon>Kitasatosporales</taxon>
        <taxon>Streptomycetaceae</taxon>
        <taxon>Streptomyces</taxon>
    </lineage>
</organism>
<feature type="transmembrane region" description="Helical" evidence="7">
    <location>
        <begin position="416"/>
        <end position="435"/>
    </location>
</feature>
<feature type="transmembrane region" description="Helical" evidence="7">
    <location>
        <begin position="289"/>
        <end position="311"/>
    </location>
</feature>
<accession>A0A7W7L865</accession>
<sequence length="449" mass="45777">MKVKPRTGRQGAPGADAAQGTDGAGRAAGRAPRGGLLRRHRDFRLLWCGESAGKFGASVTTVLLPLAAVSVLHAGTFEVSLLNAATWLPWLLIGLPAGVWVDRLRRRTVMMVSDAVSGALFLSVPVAAWFGVLGIGQLLLVALLAGAAAVFFQTAYTAYLPTLVGPADQAEGNAKLHGSASAAQIAGFGSGGLIAQSVGAVNGILTNAATFLVSLVCVARIRRREPPPPAAAAERARGALLREVAEGVDLVVRDPYLRSLTLFGAVSNFFLGGCNSLLVVFLVRDVGLSPGAVGALVGVGGAGGVLGALLVRRCAARFGTARALLLFELGVPALAPLMALTTRDAGLALFVVGYAAGALGVVAGNIIKAGFTQAYCASEVLGRVTACSAFLNYGTLPLGALAAGGLGAWLGVRPTMGLMTVGMPLAALILCCSPIRTRRDLPVREPGTN</sequence>
<proteinExistence type="predicted"/>
<feature type="transmembrane region" description="Helical" evidence="7">
    <location>
        <begin position="81"/>
        <end position="101"/>
    </location>
</feature>
<evidence type="ECO:0000256" key="3">
    <source>
        <dbReference type="ARBA" id="ARBA00022692"/>
    </source>
</evidence>
<evidence type="ECO:0000256" key="1">
    <source>
        <dbReference type="ARBA" id="ARBA00004651"/>
    </source>
</evidence>
<keyword evidence="5 7" id="KW-0472">Membrane</keyword>
<comment type="subcellular location">
    <subcellularLocation>
        <location evidence="1">Cell membrane</location>
        <topology evidence="1">Multi-pass membrane protein</topology>
    </subcellularLocation>
</comment>
<dbReference type="InterPro" id="IPR036259">
    <property type="entry name" value="MFS_trans_sf"/>
</dbReference>
<dbReference type="Pfam" id="PF07690">
    <property type="entry name" value="MFS_1"/>
    <property type="match status" value="1"/>
</dbReference>
<feature type="transmembrane region" description="Helical" evidence="7">
    <location>
        <begin position="323"/>
        <end position="341"/>
    </location>
</feature>
<feature type="transmembrane region" description="Helical" evidence="7">
    <location>
        <begin position="388"/>
        <end position="410"/>
    </location>
</feature>
<dbReference type="GO" id="GO:0022857">
    <property type="term" value="F:transmembrane transporter activity"/>
    <property type="evidence" value="ECO:0007669"/>
    <property type="project" value="InterPro"/>
</dbReference>
<keyword evidence="3 7" id="KW-0812">Transmembrane</keyword>
<keyword evidence="2" id="KW-1003">Cell membrane</keyword>
<dbReference type="AlphaFoldDB" id="A0A7W7L865"/>
<reference evidence="8 9" key="1">
    <citation type="submission" date="2020-08" db="EMBL/GenBank/DDBJ databases">
        <title>Genomic Encyclopedia of Type Strains, Phase III (KMG-III): the genomes of soil and plant-associated and newly described type strains.</title>
        <authorList>
            <person name="Whitman W."/>
        </authorList>
    </citation>
    <scope>NUCLEOTIDE SEQUENCE [LARGE SCALE GENOMIC DNA]</scope>
    <source>
        <strain evidence="8 9">CECT 3265</strain>
    </source>
</reference>
<feature type="transmembrane region" description="Helical" evidence="7">
    <location>
        <begin position="347"/>
        <end position="367"/>
    </location>
</feature>
<evidence type="ECO:0000313" key="8">
    <source>
        <dbReference type="EMBL" id="MBB4885428.1"/>
    </source>
</evidence>
<dbReference type="EMBL" id="JACHJG010000002">
    <property type="protein sequence ID" value="MBB4885428.1"/>
    <property type="molecule type" value="Genomic_DNA"/>
</dbReference>
<dbReference type="Proteomes" id="UP000556436">
    <property type="component" value="Unassembled WGS sequence"/>
</dbReference>
<feature type="transmembrane region" description="Helical" evidence="7">
    <location>
        <begin position="138"/>
        <end position="159"/>
    </location>
</feature>
<protein>
    <submittedName>
        <fullName evidence="8">Putative MFS family arabinose efflux permease</fullName>
    </submittedName>
</protein>
<keyword evidence="9" id="KW-1185">Reference proteome</keyword>
<gene>
    <name evidence="8" type="ORF">FHS38_001456</name>
</gene>
<feature type="compositionally biased region" description="Low complexity" evidence="6">
    <location>
        <begin position="8"/>
        <end position="32"/>
    </location>
</feature>
<dbReference type="PANTHER" id="PTHR23513:SF6">
    <property type="entry name" value="MAJOR FACILITATOR SUPERFAMILY ASSOCIATED DOMAIN-CONTAINING PROTEIN"/>
    <property type="match status" value="1"/>
</dbReference>
<feature type="region of interest" description="Disordered" evidence="6">
    <location>
        <begin position="1"/>
        <end position="32"/>
    </location>
</feature>
<evidence type="ECO:0000256" key="4">
    <source>
        <dbReference type="ARBA" id="ARBA00022989"/>
    </source>
</evidence>
<dbReference type="CDD" id="cd06173">
    <property type="entry name" value="MFS_MefA_like"/>
    <property type="match status" value="1"/>
</dbReference>
<feature type="transmembrane region" description="Helical" evidence="7">
    <location>
        <begin position="108"/>
        <end position="132"/>
    </location>
</feature>
<evidence type="ECO:0000256" key="6">
    <source>
        <dbReference type="SAM" id="MobiDB-lite"/>
    </source>
</evidence>
<evidence type="ECO:0000256" key="7">
    <source>
        <dbReference type="SAM" id="Phobius"/>
    </source>
</evidence>
<keyword evidence="4 7" id="KW-1133">Transmembrane helix</keyword>
<evidence type="ECO:0000256" key="5">
    <source>
        <dbReference type="ARBA" id="ARBA00023136"/>
    </source>
</evidence>
<dbReference type="PANTHER" id="PTHR23513">
    <property type="entry name" value="INTEGRAL MEMBRANE EFFLUX PROTEIN-RELATED"/>
    <property type="match status" value="1"/>
</dbReference>
<dbReference type="Gene3D" id="1.20.1250.20">
    <property type="entry name" value="MFS general substrate transporter like domains"/>
    <property type="match status" value="1"/>
</dbReference>
<dbReference type="GO" id="GO:0005886">
    <property type="term" value="C:plasma membrane"/>
    <property type="evidence" value="ECO:0007669"/>
    <property type="project" value="UniProtKB-SubCell"/>
</dbReference>
<comment type="caution">
    <text evidence="8">The sequence shown here is derived from an EMBL/GenBank/DDBJ whole genome shotgun (WGS) entry which is preliminary data.</text>
</comment>
<dbReference type="InterPro" id="IPR011701">
    <property type="entry name" value="MFS"/>
</dbReference>
<evidence type="ECO:0000313" key="9">
    <source>
        <dbReference type="Proteomes" id="UP000556436"/>
    </source>
</evidence>
<evidence type="ECO:0000256" key="2">
    <source>
        <dbReference type="ARBA" id="ARBA00022475"/>
    </source>
</evidence>
<dbReference type="SUPFAM" id="SSF103473">
    <property type="entry name" value="MFS general substrate transporter"/>
    <property type="match status" value="1"/>
</dbReference>
<name>A0A7W7L865_STRNE</name>
<feature type="transmembrane region" description="Helical" evidence="7">
    <location>
        <begin position="260"/>
        <end position="283"/>
    </location>
</feature>